<keyword evidence="7 9" id="KW-1133">Transmembrane helix</keyword>
<protein>
    <submittedName>
        <fullName evidence="12">Dipeptide/oligopeptide/nickel ABC transporter permease/ATP-binding protein</fullName>
    </submittedName>
</protein>
<dbReference type="InterPro" id="IPR050366">
    <property type="entry name" value="BP-dependent_transpt_permease"/>
</dbReference>
<keyword evidence="6" id="KW-0067">ATP-binding</keyword>
<dbReference type="SUPFAM" id="SSF52540">
    <property type="entry name" value="P-loop containing nucleoside triphosphate hydrolases"/>
    <property type="match status" value="1"/>
</dbReference>
<feature type="transmembrane region" description="Helical" evidence="9">
    <location>
        <begin position="233"/>
        <end position="255"/>
    </location>
</feature>
<feature type="transmembrane region" description="Helical" evidence="9">
    <location>
        <begin position="104"/>
        <end position="122"/>
    </location>
</feature>
<gene>
    <name evidence="12" type="ORF">HED64_10980</name>
</gene>
<keyword evidence="8 9" id="KW-0472">Membrane</keyword>
<keyword evidence="2 9" id="KW-0813">Transport</keyword>
<feature type="transmembrane region" description="Helical" evidence="9">
    <location>
        <begin position="128"/>
        <end position="147"/>
    </location>
</feature>
<evidence type="ECO:0000259" key="11">
    <source>
        <dbReference type="PROSITE" id="PS50928"/>
    </source>
</evidence>
<dbReference type="Gene3D" id="3.40.50.300">
    <property type="entry name" value="P-loop containing nucleotide triphosphate hydrolases"/>
    <property type="match status" value="1"/>
</dbReference>
<evidence type="ECO:0000256" key="9">
    <source>
        <dbReference type="RuleBase" id="RU363032"/>
    </source>
</evidence>
<dbReference type="InterPro" id="IPR035906">
    <property type="entry name" value="MetI-like_sf"/>
</dbReference>
<keyword evidence="5" id="KW-0547">Nucleotide-binding</keyword>
<dbReference type="SMART" id="SM00382">
    <property type="entry name" value="AAA"/>
    <property type="match status" value="1"/>
</dbReference>
<keyword evidence="3" id="KW-1003">Cell membrane</keyword>
<name>A0ABX1G734_9MICC</name>
<feature type="domain" description="ABC transmembrane type-1" evidence="11">
    <location>
        <begin position="65"/>
        <end position="255"/>
    </location>
</feature>
<evidence type="ECO:0000256" key="4">
    <source>
        <dbReference type="ARBA" id="ARBA00022692"/>
    </source>
</evidence>
<organism evidence="12 13">
    <name type="scientific">Paeniglutamicibacter terrestris</name>
    <dbReference type="NCBI Taxonomy" id="2723403"/>
    <lineage>
        <taxon>Bacteria</taxon>
        <taxon>Bacillati</taxon>
        <taxon>Actinomycetota</taxon>
        <taxon>Actinomycetes</taxon>
        <taxon>Micrococcales</taxon>
        <taxon>Micrococcaceae</taxon>
        <taxon>Paeniglutamicibacter</taxon>
    </lineage>
</organism>
<dbReference type="Pfam" id="PF00005">
    <property type="entry name" value="ABC_tran"/>
    <property type="match status" value="1"/>
</dbReference>
<dbReference type="SUPFAM" id="SSF161098">
    <property type="entry name" value="MetI-like"/>
    <property type="match status" value="1"/>
</dbReference>
<comment type="similarity">
    <text evidence="9">Belongs to the binding-protein-dependent transport system permease family.</text>
</comment>
<keyword evidence="13" id="KW-1185">Reference proteome</keyword>
<evidence type="ECO:0000256" key="6">
    <source>
        <dbReference type="ARBA" id="ARBA00022840"/>
    </source>
</evidence>
<dbReference type="PANTHER" id="PTHR43386">
    <property type="entry name" value="OLIGOPEPTIDE TRANSPORT SYSTEM PERMEASE PROTEIN APPC"/>
    <property type="match status" value="1"/>
</dbReference>
<dbReference type="Gene3D" id="1.10.3720.10">
    <property type="entry name" value="MetI-like"/>
    <property type="match status" value="1"/>
</dbReference>
<feature type="transmembrane region" description="Helical" evidence="9">
    <location>
        <begin position="69"/>
        <end position="92"/>
    </location>
</feature>
<dbReference type="Proteomes" id="UP000746595">
    <property type="component" value="Unassembled WGS sequence"/>
</dbReference>
<keyword evidence="4 9" id="KW-0812">Transmembrane</keyword>
<dbReference type="PANTHER" id="PTHR43386:SF23">
    <property type="entry name" value="ABC TRANSPORTER"/>
    <property type="match status" value="1"/>
</dbReference>
<proteinExistence type="inferred from homology"/>
<evidence type="ECO:0000256" key="5">
    <source>
        <dbReference type="ARBA" id="ARBA00022741"/>
    </source>
</evidence>
<dbReference type="InterPro" id="IPR000515">
    <property type="entry name" value="MetI-like"/>
</dbReference>
<dbReference type="InterPro" id="IPR003593">
    <property type="entry name" value="AAA+_ATPase"/>
</dbReference>
<dbReference type="RefSeq" id="WP_168152036.1">
    <property type="nucleotide sequence ID" value="NZ_JAAWVT010000004.1"/>
</dbReference>
<comment type="caution">
    <text evidence="12">The sequence shown here is derived from an EMBL/GenBank/DDBJ whole genome shotgun (WGS) entry which is preliminary data.</text>
</comment>
<dbReference type="CDD" id="cd06261">
    <property type="entry name" value="TM_PBP2"/>
    <property type="match status" value="1"/>
</dbReference>
<reference evidence="12 13" key="1">
    <citation type="submission" date="2020-04" db="EMBL/GenBank/DDBJ databases">
        <title>Paeniglutamicibacter sp. ANT13_2, a novel actinomycete isolated from sediment in Antarctica.</title>
        <authorList>
            <person name="Sakdapetsiri C."/>
            <person name="Pinyakong O."/>
        </authorList>
    </citation>
    <scope>NUCLEOTIDE SEQUENCE [LARGE SCALE GENOMIC DNA]</scope>
    <source>
        <strain evidence="12 13">ANT13_2</strain>
    </source>
</reference>
<feature type="transmembrane region" description="Helical" evidence="9">
    <location>
        <begin position="7"/>
        <end position="25"/>
    </location>
</feature>
<feature type="transmembrane region" description="Helical" evidence="9">
    <location>
        <begin position="159"/>
        <end position="183"/>
    </location>
</feature>
<comment type="subcellular location">
    <subcellularLocation>
        <location evidence="1 9">Cell membrane</location>
        <topology evidence="1 9">Multi-pass membrane protein</topology>
    </subcellularLocation>
</comment>
<dbReference type="EMBL" id="JAAWVT010000004">
    <property type="protein sequence ID" value="NKG21227.1"/>
    <property type="molecule type" value="Genomic_DNA"/>
</dbReference>
<evidence type="ECO:0000259" key="10">
    <source>
        <dbReference type="PROSITE" id="PS50893"/>
    </source>
</evidence>
<evidence type="ECO:0000313" key="12">
    <source>
        <dbReference type="EMBL" id="NKG21227.1"/>
    </source>
</evidence>
<evidence type="ECO:0000313" key="13">
    <source>
        <dbReference type="Proteomes" id="UP000746595"/>
    </source>
</evidence>
<evidence type="ECO:0000256" key="7">
    <source>
        <dbReference type="ARBA" id="ARBA00022989"/>
    </source>
</evidence>
<dbReference type="PROSITE" id="PS50928">
    <property type="entry name" value="ABC_TM1"/>
    <property type="match status" value="1"/>
</dbReference>
<feature type="domain" description="ABC transporter" evidence="10">
    <location>
        <begin position="303"/>
        <end position="546"/>
    </location>
</feature>
<sequence length="550" mass="57647">MSRPRPLPLVLLGLILAYALLVPWLQPLDPRAVDLSAVLQAPSLQHFFGTDLLGRDVWIRSAQGLRMSLLLALFASVVATVLGLGVGLLAAWRGGVVDRIAMRLVDVTNALPHLLLAVVIVALWRGQWWAIVLSIALTHWTQVARIVRSRLLAERTADYVLLARASGASSAAIWCTHLIPAVAPQAAIALVLQLPHAIWHESSLSFLGVGLPPESASLGLLLEDARGGLLAGAWWLLVFPAGLLVLVSWSTAALVDTAGRRRGRRAFPKLFARLFARDRATLSAAGSATAELPVGELQVGAAIQTSSLDVFLPSSMDPGTTSRVLRGINYRAEAGAINVILGASGAGKSLLLRTLTGLLPVGAHFSGNISVHGSPRDAAGLSRARGTETVLVPGSATTSLNPVRSIATQMRQTLKAAKRSSSRTDVLNALGAAAVEESLAGRYPHELSGGQAQRVALGLGCAVGARILLVDEPTSALDARTVELMEQLLRAQAAAGITIIMVTHDLALARRIADYVAVLNDGEVVESGTAAEVLGHPQHPATGSLLGVPA</sequence>
<accession>A0ABX1G734</accession>
<evidence type="ECO:0000256" key="2">
    <source>
        <dbReference type="ARBA" id="ARBA00022448"/>
    </source>
</evidence>
<evidence type="ECO:0000256" key="8">
    <source>
        <dbReference type="ARBA" id="ARBA00023136"/>
    </source>
</evidence>
<dbReference type="PROSITE" id="PS50893">
    <property type="entry name" value="ABC_TRANSPORTER_2"/>
    <property type="match status" value="1"/>
</dbReference>
<evidence type="ECO:0000256" key="3">
    <source>
        <dbReference type="ARBA" id="ARBA00022475"/>
    </source>
</evidence>
<dbReference type="InterPro" id="IPR003439">
    <property type="entry name" value="ABC_transporter-like_ATP-bd"/>
</dbReference>
<evidence type="ECO:0000256" key="1">
    <source>
        <dbReference type="ARBA" id="ARBA00004651"/>
    </source>
</evidence>
<dbReference type="Pfam" id="PF00528">
    <property type="entry name" value="BPD_transp_1"/>
    <property type="match status" value="1"/>
</dbReference>
<dbReference type="InterPro" id="IPR027417">
    <property type="entry name" value="P-loop_NTPase"/>
</dbReference>